<keyword evidence="1" id="KW-0812">Transmembrane</keyword>
<keyword evidence="1" id="KW-1133">Transmembrane helix</keyword>
<evidence type="ECO:0000313" key="6">
    <source>
        <dbReference type="Proteomes" id="UP000180166"/>
    </source>
</evidence>
<keyword evidence="1" id="KW-0472">Membrane</keyword>
<dbReference type="InterPro" id="IPR005530">
    <property type="entry name" value="SPW"/>
</dbReference>
<feature type="transmembrane region" description="Helical" evidence="1">
    <location>
        <begin position="7"/>
        <end position="26"/>
    </location>
</feature>
<dbReference type="GeneID" id="93372130"/>
<dbReference type="OrthoDB" id="32521at2"/>
<evidence type="ECO:0000313" key="4">
    <source>
        <dbReference type="EMBL" id="GAP31774.1"/>
    </source>
</evidence>
<reference evidence="4 5" key="2">
    <citation type="journal article" date="2016" name="Genome Announc.">
        <title>Draft Genome Sequence of Erythromycin- and Oxytetracycline-Sensitive Nocardia seriolae Strain U-1 (NBRC 110359).</title>
        <authorList>
            <person name="Imajoh M."/>
            <person name="Sukeda M."/>
            <person name="Shimizu M."/>
            <person name="Yamane J."/>
            <person name="Ohnishi K."/>
            <person name="Oshima S."/>
        </authorList>
    </citation>
    <scope>NUCLEOTIDE SEQUENCE [LARGE SCALE GENOMIC DNA]</scope>
    <source>
        <strain evidence="4 5">U-1</strain>
    </source>
</reference>
<gene>
    <name evidence="3" type="ORF">NS506_07842</name>
    <name evidence="4" type="ORF">NSK11_contig00126-0023</name>
</gene>
<feature type="domain" description="SPW repeat-containing integral membrane" evidence="2">
    <location>
        <begin position="9"/>
        <end position="101"/>
    </location>
</feature>
<proteinExistence type="predicted"/>
<dbReference type="RefSeq" id="WP_033090325.1">
    <property type="nucleotide sequence ID" value="NZ_AP017900.1"/>
</dbReference>
<feature type="transmembrane region" description="Helical" evidence="1">
    <location>
        <begin position="59"/>
        <end position="76"/>
    </location>
</feature>
<feature type="transmembrane region" description="Helical" evidence="1">
    <location>
        <begin position="32"/>
        <end position="52"/>
    </location>
</feature>
<organism evidence="4 5">
    <name type="scientific">Nocardia seriolae</name>
    <dbReference type="NCBI Taxonomy" id="37332"/>
    <lineage>
        <taxon>Bacteria</taxon>
        <taxon>Bacillati</taxon>
        <taxon>Actinomycetota</taxon>
        <taxon>Actinomycetes</taxon>
        <taxon>Mycobacteriales</taxon>
        <taxon>Nocardiaceae</taxon>
        <taxon>Nocardia</taxon>
    </lineage>
</organism>
<dbReference type="EMBL" id="BBYQ01000126">
    <property type="protein sequence ID" value="GAP31774.1"/>
    <property type="molecule type" value="Genomic_DNA"/>
</dbReference>
<reference evidence="5" key="1">
    <citation type="submission" date="2015-07" db="EMBL/GenBank/DDBJ databases">
        <title>Nocardia seriolae U-1 whole genome shotgun sequence.</title>
        <authorList>
            <person name="Imajoh M."/>
            <person name="Fukumoto Y."/>
            <person name="Sukeda M."/>
            <person name="Yamane J."/>
            <person name="Yamasaki K."/>
            <person name="Shimizu M."/>
            <person name="Ohnishi K."/>
            <person name="Oshima S."/>
        </authorList>
    </citation>
    <scope>NUCLEOTIDE SEQUENCE [LARGE SCALE GENOMIC DNA]</scope>
    <source>
        <strain evidence="5">U-1</strain>
    </source>
</reference>
<evidence type="ECO:0000256" key="1">
    <source>
        <dbReference type="SAM" id="Phobius"/>
    </source>
</evidence>
<name>A0A0B8NC70_9NOCA</name>
<evidence type="ECO:0000313" key="3">
    <source>
        <dbReference type="EMBL" id="APB01857.1"/>
    </source>
</evidence>
<sequence>MFTVSRAEQAVTVVLGAVAALSPIWVAHSSRALWTLVVLGVLIALAGLAQMAGRAPGSVGYALGVLGVLTFISPWVMNFHSYSGASWVAWIVGALTVVVALAEMPEVAGRFGATTH</sequence>
<protein>
    <recommendedName>
        <fullName evidence="2">SPW repeat-containing integral membrane domain-containing protein</fullName>
    </recommendedName>
</protein>
<accession>A0A0B8NC70</accession>
<evidence type="ECO:0000259" key="2">
    <source>
        <dbReference type="Pfam" id="PF03779"/>
    </source>
</evidence>
<dbReference type="Proteomes" id="UP000037179">
    <property type="component" value="Unassembled WGS sequence"/>
</dbReference>
<reference evidence="3 6" key="3">
    <citation type="submission" date="2016-10" db="EMBL/GenBank/DDBJ databases">
        <title>Genome sequence of Nocardia seriolae strain EM150506, isolated from Anguila japonica.</title>
        <authorList>
            <person name="Han H.-J."/>
        </authorList>
    </citation>
    <scope>NUCLEOTIDE SEQUENCE [LARGE SCALE GENOMIC DNA]</scope>
    <source>
        <strain evidence="3 6">EM150506</strain>
    </source>
</reference>
<dbReference type="AlphaFoldDB" id="A0A0B8NC70"/>
<evidence type="ECO:0000313" key="5">
    <source>
        <dbReference type="Proteomes" id="UP000037179"/>
    </source>
</evidence>
<dbReference type="Proteomes" id="UP000180166">
    <property type="component" value="Chromosome"/>
</dbReference>
<dbReference type="EMBL" id="CP017839">
    <property type="protein sequence ID" value="APB01857.1"/>
    <property type="molecule type" value="Genomic_DNA"/>
</dbReference>
<dbReference type="Pfam" id="PF03779">
    <property type="entry name" value="SPW"/>
    <property type="match status" value="1"/>
</dbReference>
<feature type="transmembrane region" description="Helical" evidence="1">
    <location>
        <begin position="82"/>
        <end position="102"/>
    </location>
</feature>
<keyword evidence="5" id="KW-1185">Reference proteome</keyword>
<dbReference type="KEGG" id="nsr:NS506_07842"/>